<dbReference type="RefSeq" id="WP_369790817.1">
    <property type="nucleotide sequence ID" value="NZ_CP165628.1"/>
</dbReference>
<accession>A0AB39VYR9</accession>
<evidence type="ECO:0000256" key="1">
    <source>
        <dbReference type="SAM" id="SignalP"/>
    </source>
</evidence>
<feature type="signal peptide" evidence="1">
    <location>
        <begin position="1"/>
        <end position="21"/>
    </location>
</feature>
<reference evidence="2" key="1">
    <citation type="submission" date="2024-07" db="EMBL/GenBank/DDBJ databases">
        <authorList>
            <person name="Biller S.J."/>
        </authorList>
    </citation>
    <scope>NUCLEOTIDE SEQUENCE</scope>
    <source>
        <strain evidence="2">WC2420</strain>
    </source>
</reference>
<organism evidence="2">
    <name type="scientific">Rouxiella sp. WC2420</name>
    <dbReference type="NCBI Taxonomy" id="3234145"/>
    <lineage>
        <taxon>Bacteria</taxon>
        <taxon>Pseudomonadati</taxon>
        <taxon>Pseudomonadota</taxon>
        <taxon>Gammaproteobacteria</taxon>
        <taxon>Enterobacterales</taxon>
        <taxon>Yersiniaceae</taxon>
        <taxon>Rouxiella</taxon>
    </lineage>
</organism>
<name>A0AB39VYR9_9GAMM</name>
<gene>
    <name evidence="2" type="ORF">AB3G37_11765</name>
</gene>
<feature type="chain" id="PRO_5044275145" evidence="1">
    <location>
        <begin position="22"/>
        <end position="104"/>
    </location>
</feature>
<protein>
    <submittedName>
        <fullName evidence="2">Uncharacterized protein</fullName>
    </submittedName>
</protein>
<proteinExistence type="predicted"/>
<sequence length="104" mass="11371">MKKEVFALSVICLFFTGQSLAQSQPSARINAMCNSYANMARIANPDVVYKECLYGARDAKLKGGAICEHKKQQFNAQASSLNGMNRAEFVEIGQAYRVGCNAGR</sequence>
<evidence type="ECO:0000313" key="2">
    <source>
        <dbReference type="EMBL" id="XDU74709.1"/>
    </source>
</evidence>
<dbReference type="AlphaFoldDB" id="A0AB39VYR9"/>
<dbReference type="EMBL" id="CP165628">
    <property type="protein sequence ID" value="XDU74709.1"/>
    <property type="molecule type" value="Genomic_DNA"/>
</dbReference>
<keyword evidence="1" id="KW-0732">Signal</keyword>